<dbReference type="PIRSF" id="PIRSF036289">
    <property type="entry name" value="Glycosyl_hydrolase_malt_phosph"/>
    <property type="match status" value="1"/>
</dbReference>
<dbReference type="SUPFAM" id="SSF48208">
    <property type="entry name" value="Six-hairpin glycosidases"/>
    <property type="match status" value="1"/>
</dbReference>
<keyword evidence="9" id="KW-0378">Hydrolase</keyword>
<dbReference type="InterPro" id="IPR005194">
    <property type="entry name" value="Glyco_hydro_65_C"/>
</dbReference>
<dbReference type="InterPro" id="IPR005196">
    <property type="entry name" value="Glyco_hydro_65_N"/>
</dbReference>
<dbReference type="InterPro" id="IPR005195">
    <property type="entry name" value="Glyco_hydro_65_M"/>
</dbReference>
<evidence type="ECO:0000259" key="8">
    <source>
        <dbReference type="Pfam" id="PF03636"/>
    </source>
</evidence>
<proteinExistence type="inferred from homology"/>
<evidence type="ECO:0000259" key="6">
    <source>
        <dbReference type="Pfam" id="PF03632"/>
    </source>
</evidence>
<evidence type="ECO:0000313" key="9">
    <source>
        <dbReference type="EMBL" id="HIZ36847.1"/>
    </source>
</evidence>
<gene>
    <name evidence="9" type="ORF">H9815_13820</name>
</gene>
<dbReference type="InterPro" id="IPR017045">
    <property type="entry name" value="Malt_Pase/Glycosyl_Hdrlase"/>
</dbReference>
<dbReference type="AlphaFoldDB" id="A0A9D2J5G8"/>
<dbReference type="EMBL" id="DXBY01000238">
    <property type="protein sequence ID" value="HIZ36847.1"/>
    <property type="molecule type" value="Genomic_DNA"/>
</dbReference>
<comment type="caution">
    <text evidence="9">The sequence shown here is derived from an EMBL/GenBank/DDBJ whole genome shotgun (WGS) entry which is preliminary data.</text>
</comment>
<feature type="region of interest" description="Disordered" evidence="5">
    <location>
        <begin position="784"/>
        <end position="806"/>
    </location>
</feature>
<dbReference type="PANTHER" id="PTHR11051:SF13">
    <property type="entry name" value="GLYCOSYL TRANSFERASE"/>
    <property type="match status" value="1"/>
</dbReference>
<evidence type="ECO:0000256" key="2">
    <source>
        <dbReference type="ARBA" id="ARBA00023295"/>
    </source>
</evidence>
<dbReference type="Proteomes" id="UP000824037">
    <property type="component" value="Unassembled WGS sequence"/>
</dbReference>
<sequence length="806" mass="88259">MSNGHGQHSSSETGDTTEYADHRRGYEIHPWKLVRNGLSLQDLAASESLFTLANGHIGLRGSLEEGEPRVVPGTYINGFYEQRPLPHAEAGYGFPESGETVVNVTDGKIIRLFVGDSPFDLRYGHTLQHERSLDLRTGTLDRFTEWVSPNGTPVRVTSRRLVSLVHRSLAAISYEVEPLEDDVYVALYSDLLANEQAGSPSSDPRDAAVLERPLKSESSAARGQQAVLMHRTRRSKLRMAAGMDHVLEVPPGANTTIEANGDLARFTVTAQIPRGQKLRLVKYLAYGWSHRRSSPALRDQVEAALAVGKLIGWDELLEQQQAYLDEFWASSDVQIEGDPGMQQALRVSMFHVLQCAARSEGQGIAAKGLSGVGYDGHTFWDAETFALPMLTYTAPSAARDHLAWRMDTLPQARDRATELGLAGAAFPWRTITGKECSGYWPAGTAAFHVNSAIADAVTRYVAASGDGDFDAEIGTELLVETARLWISLGHYDDGSFHIDGVTGPDEYTAIVDDNVYTNAMAQANLQAADATCARHPAVAVQLGVTDEERALWRDAAAAMTFPFDEYLGVHAQSEDFTAQDEWDFERTAAEHYPLLLNYPYFQIYRKQVIKQSDLVMAMHLRGDLFSAEQKAKNFAYYEARTVRDSSLSATSQAILAAETGHLQLAYDYWAEGALVDLGDLHGNVDDGLHIAAMGGAWLVAVAGFGGMRDHGGVLTFAPRLPAELDRLRFHLRVGEAVLAVDLDRTEGQDSAGYELVQGEELTTSHHGRPVQVRAGAPVRLPVPELPEVEPVHQPAGRAPVRRVPQA</sequence>
<feature type="binding site" evidence="4">
    <location>
        <begin position="380"/>
        <end position="381"/>
    </location>
    <ligand>
        <name>substrate</name>
    </ligand>
</feature>
<evidence type="ECO:0000313" key="10">
    <source>
        <dbReference type="Proteomes" id="UP000824037"/>
    </source>
</evidence>
<evidence type="ECO:0000256" key="1">
    <source>
        <dbReference type="ARBA" id="ARBA00006768"/>
    </source>
</evidence>
<dbReference type="GO" id="GO:0016757">
    <property type="term" value="F:glycosyltransferase activity"/>
    <property type="evidence" value="ECO:0007669"/>
    <property type="project" value="UniProtKB-ARBA"/>
</dbReference>
<evidence type="ECO:0000256" key="4">
    <source>
        <dbReference type="PIRSR" id="PIRSR036289-51"/>
    </source>
</evidence>
<feature type="binding site" evidence="4">
    <location>
        <begin position="610"/>
        <end position="611"/>
    </location>
    <ligand>
        <name>substrate</name>
    </ligand>
</feature>
<reference evidence="9" key="1">
    <citation type="journal article" date="2021" name="PeerJ">
        <title>Extensive microbial diversity within the chicken gut microbiome revealed by metagenomics and culture.</title>
        <authorList>
            <person name="Gilroy R."/>
            <person name="Ravi A."/>
            <person name="Getino M."/>
            <person name="Pursley I."/>
            <person name="Horton D.L."/>
            <person name="Alikhan N.F."/>
            <person name="Baker D."/>
            <person name="Gharbi K."/>
            <person name="Hall N."/>
            <person name="Watson M."/>
            <person name="Adriaenssens E.M."/>
            <person name="Foster-Nyarko E."/>
            <person name="Jarju S."/>
            <person name="Secka A."/>
            <person name="Antonio M."/>
            <person name="Oren A."/>
            <person name="Chaudhuri R.R."/>
            <person name="La Ragione R."/>
            <person name="Hildebrand F."/>
            <person name="Pallen M.J."/>
        </authorList>
    </citation>
    <scope>NUCLEOTIDE SEQUENCE</scope>
    <source>
        <strain evidence="9">ChiGjej4B4-7305</strain>
    </source>
</reference>
<protein>
    <submittedName>
        <fullName evidence="9">Family 65 glycosyl hydrolase</fullName>
    </submittedName>
</protein>
<dbReference type="InterPro" id="IPR008928">
    <property type="entry name" value="6-hairpin_glycosidase_sf"/>
</dbReference>
<dbReference type="Pfam" id="PF03632">
    <property type="entry name" value="Glyco_hydro_65m"/>
    <property type="match status" value="1"/>
</dbReference>
<feature type="active site" description="Proton donor" evidence="3">
    <location>
        <position position="506"/>
    </location>
</feature>
<dbReference type="InterPro" id="IPR037018">
    <property type="entry name" value="GH65_N"/>
</dbReference>
<dbReference type="GO" id="GO:0005975">
    <property type="term" value="P:carbohydrate metabolic process"/>
    <property type="evidence" value="ECO:0007669"/>
    <property type="project" value="InterPro"/>
</dbReference>
<dbReference type="InterPro" id="IPR012341">
    <property type="entry name" value="6hp_glycosidase-like_sf"/>
</dbReference>
<dbReference type="GO" id="GO:0004553">
    <property type="term" value="F:hydrolase activity, hydrolyzing O-glycosyl compounds"/>
    <property type="evidence" value="ECO:0007669"/>
    <property type="project" value="TreeGrafter"/>
</dbReference>
<evidence type="ECO:0000256" key="3">
    <source>
        <dbReference type="PIRSR" id="PIRSR036289-50"/>
    </source>
</evidence>
<dbReference type="PANTHER" id="PTHR11051">
    <property type="entry name" value="GLYCOSYL HYDROLASE-RELATED"/>
    <property type="match status" value="1"/>
</dbReference>
<feature type="domain" description="Glycoside hydrolase family 65 central catalytic" evidence="6">
    <location>
        <begin position="346"/>
        <end position="697"/>
    </location>
</feature>
<feature type="domain" description="Glycoside hydrolase family 65 C-terminal" evidence="7">
    <location>
        <begin position="707"/>
        <end position="772"/>
    </location>
</feature>
<keyword evidence="2" id="KW-0326">Glycosidase</keyword>
<organism evidence="9 10">
    <name type="scientific">Candidatus Ruania gallistercoris</name>
    <dbReference type="NCBI Taxonomy" id="2838746"/>
    <lineage>
        <taxon>Bacteria</taxon>
        <taxon>Bacillati</taxon>
        <taxon>Actinomycetota</taxon>
        <taxon>Actinomycetes</taxon>
        <taxon>Micrococcales</taxon>
        <taxon>Ruaniaceae</taxon>
        <taxon>Ruania</taxon>
    </lineage>
</organism>
<accession>A0A9D2J5G8</accession>
<dbReference type="InterPro" id="IPR011013">
    <property type="entry name" value="Gal_mutarotase_sf_dom"/>
</dbReference>
<dbReference type="Pfam" id="PF03633">
    <property type="entry name" value="Glyco_hydro_65C"/>
    <property type="match status" value="1"/>
</dbReference>
<dbReference type="Gene3D" id="2.60.420.10">
    <property type="entry name" value="Maltose phosphorylase, domain 3"/>
    <property type="match status" value="1"/>
</dbReference>
<dbReference type="GO" id="GO:0030246">
    <property type="term" value="F:carbohydrate binding"/>
    <property type="evidence" value="ECO:0007669"/>
    <property type="project" value="InterPro"/>
</dbReference>
<feature type="domain" description="Glycoside hydrolase family 65 N-terminal" evidence="8">
    <location>
        <begin position="36"/>
        <end position="290"/>
    </location>
</feature>
<evidence type="ECO:0000256" key="5">
    <source>
        <dbReference type="SAM" id="MobiDB-lite"/>
    </source>
</evidence>
<dbReference type="Gene3D" id="1.50.10.10">
    <property type="match status" value="1"/>
</dbReference>
<dbReference type="SUPFAM" id="SSF74650">
    <property type="entry name" value="Galactose mutarotase-like"/>
    <property type="match status" value="1"/>
</dbReference>
<comment type="similarity">
    <text evidence="1">Belongs to the glycosyl hydrolase 65 family.</text>
</comment>
<dbReference type="Gene3D" id="2.70.98.40">
    <property type="entry name" value="Glycoside hydrolase, family 65, N-terminal domain"/>
    <property type="match status" value="1"/>
</dbReference>
<dbReference type="Pfam" id="PF03636">
    <property type="entry name" value="Glyco_hydro_65N"/>
    <property type="match status" value="1"/>
</dbReference>
<name>A0A9D2J5G8_9MICO</name>
<reference evidence="9" key="2">
    <citation type="submission" date="2021-04" db="EMBL/GenBank/DDBJ databases">
        <authorList>
            <person name="Gilroy R."/>
        </authorList>
    </citation>
    <scope>NUCLEOTIDE SEQUENCE</scope>
    <source>
        <strain evidence="9">ChiGjej4B4-7305</strain>
    </source>
</reference>
<evidence type="ECO:0000259" key="7">
    <source>
        <dbReference type="Pfam" id="PF03633"/>
    </source>
</evidence>